<evidence type="ECO:0000313" key="1">
    <source>
        <dbReference type="EMBL" id="KIO16624.1"/>
    </source>
</evidence>
<proteinExistence type="predicted"/>
<dbReference type="AlphaFoldDB" id="A0A0C3Q2I2"/>
<evidence type="ECO:0000313" key="2">
    <source>
        <dbReference type="Proteomes" id="UP000054248"/>
    </source>
</evidence>
<dbReference type="EMBL" id="KN823517">
    <property type="protein sequence ID" value="KIO16624.1"/>
    <property type="molecule type" value="Genomic_DNA"/>
</dbReference>
<reference evidence="1 2" key="1">
    <citation type="submission" date="2014-04" db="EMBL/GenBank/DDBJ databases">
        <authorList>
            <consortium name="DOE Joint Genome Institute"/>
            <person name="Kuo A."/>
            <person name="Girlanda M."/>
            <person name="Perotto S."/>
            <person name="Kohler A."/>
            <person name="Nagy L.G."/>
            <person name="Floudas D."/>
            <person name="Copeland A."/>
            <person name="Barry K.W."/>
            <person name="Cichocki N."/>
            <person name="Veneault-Fourrey C."/>
            <person name="LaButti K."/>
            <person name="Lindquist E.A."/>
            <person name="Lipzen A."/>
            <person name="Lundell T."/>
            <person name="Morin E."/>
            <person name="Murat C."/>
            <person name="Sun H."/>
            <person name="Tunlid A."/>
            <person name="Henrissat B."/>
            <person name="Grigoriev I.V."/>
            <person name="Hibbett D.S."/>
            <person name="Martin F."/>
            <person name="Nordberg H.P."/>
            <person name="Cantor M.N."/>
            <person name="Hua S.X."/>
        </authorList>
    </citation>
    <scope>NUCLEOTIDE SEQUENCE [LARGE SCALE GENOMIC DNA]</scope>
    <source>
        <strain evidence="1 2">MUT 4182</strain>
    </source>
</reference>
<keyword evidence="2" id="KW-1185">Reference proteome</keyword>
<name>A0A0C3Q2I2_9AGAM</name>
<dbReference type="Proteomes" id="UP000054248">
    <property type="component" value="Unassembled WGS sequence"/>
</dbReference>
<dbReference type="HOGENOM" id="CLU_2185901_0_0_1"/>
<organism evidence="1 2">
    <name type="scientific">Tulasnella calospora MUT 4182</name>
    <dbReference type="NCBI Taxonomy" id="1051891"/>
    <lineage>
        <taxon>Eukaryota</taxon>
        <taxon>Fungi</taxon>
        <taxon>Dikarya</taxon>
        <taxon>Basidiomycota</taxon>
        <taxon>Agaricomycotina</taxon>
        <taxon>Agaricomycetes</taxon>
        <taxon>Cantharellales</taxon>
        <taxon>Tulasnellaceae</taxon>
        <taxon>Tulasnella</taxon>
    </lineage>
</organism>
<sequence length="109" mass="12906">MYVPASSYQLRRDFTKTPVVCEKFDVQRNMRISTRHKVVPVLSMGRSKRLLVEESDLPQSPEWPTSSRDWLVAEIRTPQTHPEKKKTYFDTHLDVVFGEGKKQRRKFQI</sequence>
<reference evidence="2" key="2">
    <citation type="submission" date="2015-01" db="EMBL/GenBank/DDBJ databases">
        <title>Evolutionary Origins and Diversification of the Mycorrhizal Mutualists.</title>
        <authorList>
            <consortium name="DOE Joint Genome Institute"/>
            <consortium name="Mycorrhizal Genomics Consortium"/>
            <person name="Kohler A."/>
            <person name="Kuo A."/>
            <person name="Nagy L.G."/>
            <person name="Floudas D."/>
            <person name="Copeland A."/>
            <person name="Barry K.W."/>
            <person name="Cichocki N."/>
            <person name="Veneault-Fourrey C."/>
            <person name="LaButti K."/>
            <person name="Lindquist E.A."/>
            <person name="Lipzen A."/>
            <person name="Lundell T."/>
            <person name="Morin E."/>
            <person name="Murat C."/>
            <person name="Riley R."/>
            <person name="Ohm R."/>
            <person name="Sun H."/>
            <person name="Tunlid A."/>
            <person name="Henrissat B."/>
            <person name="Grigoriev I.V."/>
            <person name="Hibbett D.S."/>
            <person name="Martin F."/>
        </authorList>
    </citation>
    <scope>NUCLEOTIDE SEQUENCE [LARGE SCALE GENOMIC DNA]</scope>
    <source>
        <strain evidence="2">MUT 4182</strain>
    </source>
</reference>
<protein>
    <submittedName>
        <fullName evidence="1">Uncharacterized protein</fullName>
    </submittedName>
</protein>
<gene>
    <name evidence="1" type="ORF">M407DRAFT_33731</name>
</gene>
<accession>A0A0C3Q2I2</accession>